<dbReference type="OrthoDB" id="5516291at2"/>
<dbReference type="RefSeq" id="WP_120626251.1">
    <property type="nucleotide sequence ID" value="NZ_RAWG01000094.1"/>
</dbReference>
<organism evidence="2 3">
    <name type="scientific">Corallococcus sicarius</name>
    <dbReference type="NCBI Taxonomy" id="2316726"/>
    <lineage>
        <taxon>Bacteria</taxon>
        <taxon>Pseudomonadati</taxon>
        <taxon>Myxococcota</taxon>
        <taxon>Myxococcia</taxon>
        <taxon>Myxococcales</taxon>
        <taxon>Cystobacterineae</taxon>
        <taxon>Myxococcaceae</taxon>
        <taxon>Corallococcus</taxon>
    </lineage>
</organism>
<accession>A0A3A8NCJ9</accession>
<feature type="domain" description="DUF4935" evidence="1">
    <location>
        <begin position="3"/>
        <end position="173"/>
    </location>
</feature>
<evidence type="ECO:0000313" key="2">
    <source>
        <dbReference type="EMBL" id="RKH42087.1"/>
    </source>
</evidence>
<dbReference type="Pfam" id="PF16289">
    <property type="entry name" value="PIN_12"/>
    <property type="match status" value="1"/>
</dbReference>
<evidence type="ECO:0000313" key="3">
    <source>
        <dbReference type="Proteomes" id="UP000273405"/>
    </source>
</evidence>
<sequence length="209" mass="23297">MRIFVETNFVLEMAFEQPQAKACETVLRLAESGTLQLVIPAFCFIEPAETLRRRAHDHRQLQVKLEGELGVRQHSASFTASQHLAWSTVIGSLVKSTQDADSRVKSMRTRLLQCSDVVPVSGEVIARAETFQRGDFDLHFSDAVVLASVMTHLEDASQPRRDSFFLNRNKNDFASTPIKNVLKQRHCELKTTFDGGLEAIQDVLGAAPG</sequence>
<gene>
    <name evidence="2" type="ORF">D7X12_16650</name>
</gene>
<proteinExistence type="predicted"/>
<dbReference type="AlphaFoldDB" id="A0A3A8NCJ9"/>
<name>A0A3A8NCJ9_9BACT</name>
<dbReference type="InterPro" id="IPR032557">
    <property type="entry name" value="DUF4935"/>
</dbReference>
<keyword evidence="3" id="KW-1185">Reference proteome</keyword>
<reference evidence="3" key="1">
    <citation type="submission" date="2018-09" db="EMBL/GenBank/DDBJ databases">
        <authorList>
            <person name="Livingstone P.G."/>
            <person name="Whitworth D.E."/>
        </authorList>
    </citation>
    <scope>NUCLEOTIDE SEQUENCE [LARGE SCALE GENOMIC DNA]</scope>
    <source>
        <strain evidence="3">CA040B</strain>
    </source>
</reference>
<protein>
    <recommendedName>
        <fullName evidence="1">DUF4935 domain-containing protein</fullName>
    </recommendedName>
</protein>
<evidence type="ECO:0000259" key="1">
    <source>
        <dbReference type="Pfam" id="PF16289"/>
    </source>
</evidence>
<dbReference type="EMBL" id="RAWG01000094">
    <property type="protein sequence ID" value="RKH42087.1"/>
    <property type="molecule type" value="Genomic_DNA"/>
</dbReference>
<dbReference type="Proteomes" id="UP000273405">
    <property type="component" value="Unassembled WGS sequence"/>
</dbReference>
<comment type="caution">
    <text evidence="2">The sequence shown here is derived from an EMBL/GenBank/DDBJ whole genome shotgun (WGS) entry which is preliminary data.</text>
</comment>